<proteinExistence type="predicted"/>
<dbReference type="InterPro" id="IPR031325">
    <property type="entry name" value="RHS_repeat"/>
</dbReference>
<feature type="domain" description="Teneurin-like YD-shell" evidence="3">
    <location>
        <begin position="953"/>
        <end position="1183"/>
    </location>
</feature>
<evidence type="ECO:0000256" key="1">
    <source>
        <dbReference type="ARBA" id="ARBA00022737"/>
    </source>
</evidence>
<organism evidence="4 5">
    <name type="scientific">Sorangium cellulosum</name>
    <name type="common">Polyangium cellulosum</name>
    <dbReference type="NCBI Taxonomy" id="56"/>
    <lineage>
        <taxon>Bacteria</taxon>
        <taxon>Pseudomonadati</taxon>
        <taxon>Myxococcota</taxon>
        <taxon>Polyangia</taxon>
        <taxon>Polyangiales</taxon>
        <taxon>Polyangiaceae</taxon>
        <taxon>Sorangium</taxon>
    </lineage>
</organism>
<protein>
    <recommendedName>
        <fullName evidence="6">Type IV secretion protein Rhs</fullName>
    </recommendedName>
</protein>
<keyword evidence="1" id="KW-0677">Repeat</keyword>
<evidence type="ECO:0000313" key="4">
    <source>
        <dbReference type="EMBL" id="KYF48545.1"/>
    </source>
</evidence>
<dbReference type="Pfam" id="PF05593">
    <property type="entry name" value="RHS_repeat"/>
    <property type="match status" value="3"/>
</dbReference>
<dbReference type="Pfam" id="PF25023">
    <property type="entry name" value="TEN_YD-shell"/>
    <property type="match status" value="1"/>
</dbReference>
<reference evidence="4 5" key="1">
    <citation type="submission" date="2014-02" db="EMBL/GenBank/DDBJ databases">
        <title>The small core and large imbalanced accessory genome model reveals a collaborative survival strategy of Sorangium cellulosum strains in nature.</title>
        <authorList>
            <person name="Han K."/>
            <person name="Peng R."/>
            <person name="Blom J."/>
            <person name="Li Y.-Z."/>
        </authorList>
    </citation>
    <scope>NUCLEOTIDE SEQUENCE [LARGE SCALE GENOMIC DNA]</scope>
    <source>
        <strain evidence="4 5">So0157-18</strain>
    </source>
</reference>
<evidence type="ECO:0000313" key="5">
    <source>
        <dbReference type="Proteomes" id="UP000075604"/>
    </source>
</evidence>
<feature type="domain" description="DUF6531" evidence="2">
    <location>
        <begin position="194"/>
        <end position="264"/>
    </location>
</feature>
<dbReference type="InterPro" id="IPR022385">
    <property type="entry name" value="Rhs_assc_core"/>
</dbReference>
<dbReference type="NCBIfam" id="TIGR03696">
    <property type="entry name" value="Rhs_assc_core"/>
    <property type="match status" value="1"/>
</dbReference>
<sequence length="1320" mass="146430">MFEAAKFGDPVLGVDVHMVLVPAPPAPAPVPTPLPHPFIGVVFDPLGAALGAAIGAVFGGGGPVFINMMPVGNTGTDAKGIPHLPTPPGVSFAPNDIPDNAGTIITGSKTVSMAGASAGRLTSMVMTCNFPINLPTSVCMAVPMGAPVLVGGPDSFDILAAVTRGIRTKWFSDFLHRVTRAGPRLSRVICFLTGHPVDVVTGEVLADTVDFELPGPIPLKFERNYYSRDVGDGPLGPGWHHPLAASADERADSVRVRLPDGRERTHDSLPPGGSFWDDIDRYTLERTQRGYQLTFWDGRRLHFESVRGAPVTHPLVRITDRCENAVELRYEGGRLRQVVDSVGRVLELAVAEGRLRSIRMRCREGWIDLVAYEYDGEGRLAAALDPMRRPVRYAYKGGVLVQETNRNGLSFYFEYDWYHPDGWCVRTWGDGGIYDRRITYDKHRHFTVVDDSRGGRTLYHGNAAGLVDREVDPTGREKLYEWDSSYRKVAEVDGLGHRTEWAYDARGNRVLERDALGQETRWRFDELNLPVERIDAAGGVWRREFDARGKIRRAEDPLGNVARFRHDRRGNLVSVEDAKGRTLALRYTTAGELAEAIDWEGHATRYEVNARGSVVRQVSALGGETAITRDACDRPVAVRLPDGSVLRLAYDGEGNLIERTDGLGHTTRFRYEGFNKLVERIDPAGGTIRYTYDTEENLVGVTNELGEEYAIDVDLAGRVVRERGFDGRTLEFLYDRAGRCVETVNGQRKRTKIERDALGRATKVVIPRKPMMGDPIPKGEEVAYGYDALGRLVLARNGDAEVRFVRDALGRVIEEHAGGRTIESRYDAVGNRVGRRTSLGHETTYDYDGNGDLLGLVFGRDPRWKDFTPESLARGGPVRAPWQATLRRDAAGGEVERALPGEVVSSWERDASGRPRVHRTARGGEPLMGTGYRWRSHDQIAALIDVHAGPTWFEHDARSYLVAAARPDGSVQYRAPDAVGNVYRSPDRSDRTYGRGGRLEAAGGVRYVHDDDGQIVERVMPDGKRWLYAWDHAGQLREVVRPDGQRVTFGYDALGRRVRKTLGERTTTFVWDGNDLVHEVTEGEALVTWEFEPGTFAPIAKVEGDRRYGVVTDHLGTPVALFDEGGEIAWKAQVDLYGVAREEVARTGCPWRWPGQYEDEETGLYYNRFRYYDPSAGRYISQDPIRLIAGLQPFAYVSDPLSVIDPLGLSTCGPGDPVDLFRAVGPEEFDDIMRTGAFRVGGNSLAAKQFGFVKEEVVRLTDHFADMVAVVRVRLPQATVDLLDHTPVDRMILRSGSVTAHAGDQLNLLNRTIIEIEHVF</sequence>
<dbReference type="Proteomes" id="UP000075604">
    <property type="component" value="Unassembled WGS sequence"/>
</dbReference>
<dbReference type="InterPro" id="IPR006530">
    <property type="entry name" value="YD"/>
</dbReference>
<dbReference type="NCBIfam" id="TIGR01643">
    <property type="entry name" value="YD_repeat_2x"/>
    <property type="match status" value="7"/>
</dbReference>
<dbReference type="CDD" id="cd14740">
    <property type="entry name" value="PAAR_4"/>
    <property type="match status" value="1"/>
</dbReference>
<dbReference type="EMBL" id="JELX01004374">
    <property type="protein sequence ID" value="KYF48545.1"/>
    <property type="molecule type" value="Genomic_DNA"/>
</dbReference>
<name>A0A150P0X3_SORCE</name>
<accession>A0A150P0X3</accession>
<dbReference type="PANTHER" id="PTHR32305:SF15">
    <property type="entry name" value="PROTEIN RHSA-RELATED"/>
    <property type="match status" value="1"/>
</dbReference>
<dbReference type="InterPro" id="IPR056823">
    <property type="entry name" value="TEN-like_YD-shell"/>
</dbReference>
<evidence type="ECO:0000259" key="2">
    <source>
        <dbReference type="Pfam" id="PF20148"/>
    </source>
</evidence>
<dbReference type="PRINTS" id="PR00394">
    <property type="entry name" value="RHSPROTEIN"/>
</dbReference>
<dbReference type="PANTHER" id="PTHR32305">
    <property type="match status" value="1"/>
</dbReference>
<comment type="caution">
    <text evidence="4">The sequence shown here is derived from an EMBL/GenBank/DDBJ whole genome shotgun (WGS) entry which is preliminary data.</text>
</comment>
<gene>
    <name evidence="4" type="ORF">BE04_10430</name>
</gene>
<dbReference type="Pfam" id="PF20148">
    <property type="entry name" value="DUF6531"/>
    <property type="match status" value="1"/>
</dbReference>
<dbReference type="InterPro" id="IPR050708">
    <property type="entry name" value="T6SS_VgrG/RHS"/>
</dbReference>
<dbReference type="InterPro" id="IPR045351">
    <property type="entry name" value="DUF6531"/>
</dbReference>
<evidence type="ECO:0008006" key="6">
    <source>
        <dbReference type="Google" id="ProtNLM"/>
    </source>
</evidence>
<evidence type="ECO:0000259" key="3">
    <source>
        <dbReference type="Pfam" id="PF25023"/>
    </source>
</evidence>
<dbReference type="Gene3D" id="2.180.10.10">
    <property type="entry name" value="RHS repeat-associated core"/>
    <property type="match status" value="3"/>
</dbReference>